<dbReference type="RefSeq" id="WP_023979061.1">
    <property type="nucleotide sequence ID" value="NZ_CBLX010000013.1"/>
</dbReference>
<dbReference type="AlphaFoldDB" id="A0A060QLA8"/>
<dbReference type="eggNOG" id="ENOG502ZUPG">
    <property type="taxonomic scope" value="Bacteria"/>
</dbReference>
<accession>A0A060QLA8</accession>
<evidence type="ECO:0000313" key="2">
    <source>
        <dbReference type="Proteomes" id="UP000027583"/>
    </source>
</evidence>
<dbReference type="Proteomes" id="UP000027583">
    <property type="component" value="Unassembled WGS sequence"/>
</dbReference>
<comment type="caution">
    <text evidence="1">The sequence shown here is derived from an EMBL/GenBank/DDBJ whole genome shotgun (WGS) entry which is preliminary data.</text>
</comment>
<organism evidence="1 2">
    <name type="scientific">Asaia bogorensis</name>
    <dbReference type="NCBI Taxonomy" id="91915"/>
    <lineage>
        <taxon>Bacteria</taxon>
        <taxon>Pseudomonadati</taxon>
        <taxon>Pseudomonadota</taxon>
        <taxon>Alphaproteobacteria</taxon>
        <taxon>Acetobacterales</taxon>
        <taxon>Acetobacteraceae</taxon>
        <taxon>Asaia</taxon>
    </lineage>
</organism>
<sequence>MMQRDEGAMLMAWLSYYGRVFGFSNLTIFDNGSRDPLTLHLLTQAERCGVTVRRDCDDPGDFHGKGLHFAEQIREWDRGAPYDFALPVDCDEFLAVVGDEGLSTEPSVIQREFAYHLGETRALRIATSLFNVPARSGWFAVDTGFYKGFLPSRSVGVVDNGQHNPTSMRAPGFALTRFTYLHWHNHDYGEMQRRARLKLSNSLLDPDDRPALMRYAATPNLPGRHLVGVLLEDERHFLSRYDGLLQAYVPWAKSASSLPTHVENGPILFQDASMTRPWSAAAYEDAQPDVRGWAPGPLMHYLLHGWAEGRSF</sequence>
<gene>
    <name evidence="1" type="ORF">ASAP_2112</name>
</gene>
<dbReference type="EMBL" id="CBLX010000013">
    <property type="protein sequence ID" value="CDG40157.1"/>
    <property type="molecule type" value="Genomic_DNA"/>
</dbReference>
<evidence type="ECO:0000313" key="1">
    <source>
        <dbReference type="EMBL" id="CDG40157.1"/>
    </source>
</evidence>
<name>A0A060QLA8_9PROT</name>
<evidence type="ECO:0008006" key="3">
    <source>
        <dbReference type="Google" id="ProtNLM"/>
    </source>
</evidence>
<reference evidence="1 2" key="2">
    <citation type="journal article" date="2014" name="PLoS ONE">
        <title>Evolution of mitochondria reconstructed from the energy metabolism of living bacteria.</title>
        <authorList>
            <person name="Degli Esposti M."/>
            <person name="Chouaia B."/>
            <person name="Comandatore F."/>
            <person name="Crotti E."/>
            <person name="Sassera D."/>
            <person name="Lievens P.M."/>
            <person name="Daffonchio D."/>
            <person name="Bandi C."/>
        </authorList>
    </citation>
    <scope>NUCLEOTIDE SEQUENCE [LARGE SCALE GENOMIC DNA]</scope>
    <source>
        <strain evidence="1 2">SF2.1</strain>
    </source>
</reference>
<protein>
    <recommendedName>
        <fullName evidence="3">Glycosyl transferase family 2</fullName>
    </recommendedName>
</protein>
<dbReference type="Pfam" id="PF13704">
    <property type="entry name" value="Glyco_tranf_2_4"/>
    <property type="match status" value="1"/>
</dbReference>
<reference evidence="1 2" key="1">
    <citation type="journal article" date="2014" name="Genome Biol. Evol.">
        <title>Acetic acid bacteria genomes reveal functional traits for adaptation to life in insect guts.</title>
        <authorList>
            <person name="Chouaia B."/>
            <person name="Gaiarsa S."/>
            <person name="Crotti E."/>
            <person name="Comandatore F."/>
            <person name="Degli Esposti M."/>
            <person name="Ricci I."/>
            <person name="Alma A."/>
            <person name="Favia G."/>
            <person name="Bandi C."/>
            <person name="Daffonchio D."/>
        </authorList>
    </citation>
    <scope>NUCLEOTIDE SEQUENCE [LARGE SCALE GENOMIC DNA]</scope>
    <source>
        <strain evidence="1 2">SF2.1</strain>
    </source>
</reference>
<proteinExistence type="predicted"/>